<dbReference type="SUPFAM" id="SSF56059">
    <property type="entry name" value="Glutathione synthetase ATP-binding domain-like"/>
    <property type="match status" value="1"/>
</dbReference>
<evidence type="ECO:0008006" key="3">
    <source>
        <dbReference type="Google" id="ProtNLM"/>
    </source>
</evidence>
<organism evidence="1 2">
    <name type="scientific">Caldalkalibacillus horti</name>
    <dbReference type="NCBI Taxonomy" id="77523"/>
    <lineage>
        <taxon>Bacteria</taxon>
        <taxon>Bacillati</taxon>
        <taxon>Bacillota</taxon>
        <taxon>Bacilli</taxon>
        <taxon>Bacillales</taxon>
        <taxon>Bacillaceae</taxon>
        <taxon>Caldalkalibacillus</taxon>
    </lineage>
</organism>
<evidence type="ECO:0000313" key="1">
    <source>
        <dbReference type="EMBL" id="MDQ0165184.1"/>
    </source>
</evidence>
<evidence type="ECO:0000313" key="2">
    <source>
        <dbReference type="Proteomes" id="UP001235840"/>
    </source>
</evidence>
<dbReference type="Pfam" id="PF14398">
    <property type="entry name" value="ATPgrasp_YheCD"/>
    <property type="match status" value="1"/>
</dbReference>
<accession>A0ABT9VWE1</accession>
<dbReference type="Gene3D" id="3.30.470.20">
    <property type="entry name" value="ATP-grasp fold, B domain"/>
    <property type="match status" value="1"/>
</dbReference>
<dbReference type="Proteomes" id="UP001235840">
    <property type="component" value="Unassembled WGS sequence"/>
</dbReference>
<protein>
    <recommendedName>
        <fullName evidence="3">YheC/YheD family protein</fullName>
    </recommendedName>
</protein>
<dbReference type="InterPro" id="IPR026838">
    <property type="entry name" value="YheC/D"/>
</dbReference>
<dbReference type="RefSeq" id="WP_307391928.1">
    <property type="nucleotide sequence ID" value="NZ_BAAADK010000045.1"/>
</dbReference>
<proteinExistence type="predicted"/>
<dbReference type="EMBL" id="JAUSTY010000004">
    <property type="protein sequence ID" value="MDQ0165184.1"/>
    <property type="molecule type" value="Genomic_DNA"/>
</dbReference>
<reference evidence="1 2" key="1">
    <citation type="submission" date="2023-07" db="EMBL/GenBank/DDBJ databases">
        <title>Genomic Encyclopedia of Type Strains, Phase IV (KMG-IV): sequencing the most valuable type-strain genomes for metagenomic binning, comparative biology and taxonomic classification.</title>
        <authorList>
            <person name="Goeker M."/>
        </authorList>
    </citation>
    <scope>NUCLEOTIDE SEQUENCE [LARGE SCALE GENOMIC DNA]</scope>
    <source>
        <strain evidence="1 2">DSM 12751</strain>
    </source>
</reference>
<comment type="caution">
    <text evidence="1">The sequence shown here is derived from an EMBL/GenBank/DDBJ whole genome shotgun (WGS) entry which is preliminary data.</text>
</comment>
<gene>
    <name evidence="1" type="ORF">J2S11_001084</name>
</gene>
<keyword evidence="2" id="KW-1185">Reference proteome</keyword>
<name>A0ABT9VWE1_9BACI</name>
<sequence length="459" mass="52340">MSALYTVSIKAHKASKNRIFLGPEFSSHYKRGEIITVHYGLEQVQAIVTPIKNSEHVIFSKDVWDRLSLPFPHKLHVKTDHEKISLGPLVGIMTTNFTPSSKAPLGPRTDFFKEYIVCQKYVPSSYFLFSPLDVSTVSNRVSGYFLIQNKGKKIWKKYSVPFPNVVYNRVFRRGEKMSVVKHGRAILENAGAKVFNPFTFNKWNIHELISTNPAVQEYLPESILDPSLQDLKRLLRKHKMIYLKPAEGYMGLGIIQINKNPEKGISCRFNRHGKNHLKPYPSMKLFIKQFFKGRSLKKYIAQQGISLLQNAGRNIDFRVHVNKDEHGQWNMTGIAGKISGKGSVTTHIRTGGHVLSFDSIMEKFFSKETQNKIYQELKQAVLTLAQVIEDSLPGYVGEIGFDIGLDATGHPWMFEANSQPGRHVFALPELKEWDVITRRNILDYSLFLSGFTKKEVHAS</sequence>